<evidence type="ECO:0000256" key="3">
    <source>
        <dbReference type="ARBA" id="ARBA00022448"/>
    </source>
</evidence>
<dbReference type="PANTHER" id="PTHR43649">
    <property type="entry name" value="ARABINOSE-BINDING PROTEIN-RELATED"/>
    <property type="match status" value="1"/>
</dbReference>
<comment type="subcellular location">
    <subcellularLocation>
        <location evidence="1">Periplasm</location>
    </subcellularLocation>
</comment>
<evidence type="ECO:0000313" key="6">
    <source>
        <dbReference type="EMBL" id="MDR6290468.1"/>
    </source>
</evidence>
<dbReference type="Pfam" id="PF01547">
    <property type="entry name" value="SBP_bac_1"/>
    <property type="match status" value="1"/>
</dbReference>
<reference evidence="6 7" key="1">
    <citation type="submission" date="2023-07" db="EMBL/GenBank/DDBJ databases">
        <title>Sorghum-associated microbial communities from plants grown in Nebraska, USA.</title>
        <authorList>
            <person name="Schachtman D."/>
        </authorList>
    </citation>
    <scope>NUCLEOTIDE SEQUENCE [LARGE SCALE GENOMIC DNA]</scope>
    <source>
        <strain evidence="6 7">584</strain>
    </source>
</reference>
<dbReference type="Gene3D" id="3.40.190.10">
    <property type="entry name" value="Periplasmic binding protein-like II"/>
    <property type="match status" value="2"/>
</dbReference>
<comment type="caution">
    <text evidence="6">The sequence shown here is derived from an EMBL/GenBank/DDBJ whole genome shotgun (WGS) entry which is preliminary data.</text>
</comment>
<dbReference type="SUPFAM" id="SSF53850">
    <property type="entry name" value="Periplasmic binding protein-like II"/>
    <property type="match status" value="1"/>
</dbReference>
<dbReference type="EMBL" id="JAVDPW010000005">
    <property type="protein sequence ID" value="MDR6290468.1"/>
    <property type="molecule type" value="Genomic_DNA"/>
</dbReference>
<keyword evidence="7" id="KW-1185">Reference proteome</keyword>
<dbReference type="InterPro" id="IPR050490">
    <property type="entry name" value="Bact_solute-bd_prot1"/>
</dbReference>
<sequence length="418" mass="44869">MGHIGRKACATLGITLLLSLPGAAQAQTVLNGLFMAQAGYSESDVRAMTEAFEKAHPDIQVKLEFVPYETLHDKITLAAGSGGGYDVVLFDVIWPAEFAANNILADVTGRIDAKTRDAVQAGAWTTVDYKGKSYGMPWLMDSKFLFYNKAMLEKAGIAKPPASWPEVIKDAEILKQKGIVQYPIVWSWSQAEAIICDYAILMQAFGGDFLDASGKPGFQTGGGLDALNFMVDTLKNGTTNPHSTEYLEEDVRRVFSSGQAAFALNWTYMYNQANTDPKESQVVGQVGVIAPPGVDGKSTVSTVNGGMGLGIPAGSKKQDAAWTYISYLASPEVEAKYANSGPPIWKSYYADPSLKTSPLAPLLEAQDKSFAKLFSRPQAVDYTQFSNRLQQALQQALLGQASAADALKSAASDLGATN</sequence>
<evidence type="ECO:0000256" key="5">
    <source>
        <dbReference type="SAM" id="SignalP"/>
    </source>
</evidence>
<keyword evidence="6" id="KW-0762">Sugar transport</keyword>
<proteinExistence type="inferred from homology"/>
<feature type="signal peptide" evidence="5">
    <location>
        <begin position="1"/>
        <end position="26"/>
    </location>
</feature>
<gene>
    <name evidence="6" type="ORF">E9232_002994</name>
</gene>
<dbReference type="PANTHER" id="PTHR43649:SF34">
    <property type="entry name" value="ABC TRANSPORTER PERIPLASMIC-BINDING PROTEIN YCJN-RELATED"/>
    <property type="match status" value="1"/>
</dbReference>
<comment type="similarity">
    <text evidence="2">Belongs to the bacterial solute-binding protein 1 family.</text>
</comment>
<accession>A0ABU1JQ69</accession>
<dbReference type="InterPro" id="IPR006059">
    <property type="entry name" value="SBP"/>
</dbReference>
<feature type="chain" id="PRO_5045763367" evidence="5">
    <location>
        <begin position="27"/>
        <end position="418"/>
    </location>
</feature>
<evidence type="ECO:0000256" key="2">
    <source>
        <dbReference type="ARBA" id="ARBA00008520"/>
    </source>
</evidence>
<keyword evidence="4 5" id="KW-0732">Signal</keyword>
<evidence type="ECO:0000256" key="1">
    <source>
        <dbReference type="ARBA" id="ARBA00004418"/>
    </source>
</evidence>
<evidence type="ECO:0000256" key="4">
    <source>
        <dbReference type="ARBA" id="ARBA00022729"/>
    </source>
</evidence>
<organism evidence="6 7">
    <name type="scientific">Inquilinus ginsengisoli</name>
    <dbReference type="NCBI Taxonomy" id="363840"/>
    <lineage>
        <taxon>Bacteria</taxon>
        <taxon>Pseudomonadati</taxon>
        <taxon>Pseudomonadota</taxon>
        <taxon>Alphaproteobacteria</taxon>
        <taxon>Rhodospirillales</taxon>
        <taxon>Rhodospirillaceae</taxon>
        <taxon>Inquilinus</taxon>
    </lineage>
</organism>
<evidence type="ECO:0000313" key="7">
    <source>
        <dbReference type="Proteomes" id="UP001262410"/>
    </source>
</evidence>
<keyword evidence="3" id="KW-0813">Transport</keyword>
<dbReference type="Proteomes" id="UP001262410">
    <property type="component" value="Unassembled WGS sequence"/>
</dbReference>
<protein>
    <submittedName>
        <fullName evidence="6">Multiple sugar transport system substrate-binding protein</fullName>
    </submittedName>
</protein>
<dbReference type="RefSeq" id="WP_309794936.1">
    <property type="nucleotide sequence ID" value="NZ_JAVDPW010000005.1"/>
</dbReference>
<name>A0ABU1JQ69_9PROT</name>